<dbReference type="PANTHER" id="PTHR48045:SF37">
    <property type="entry name" value="UDP-GLYCOSYLTRANSFERASE 92A1-LIKE"/>
    <property type="match status" value="1"/>
</dbReference>
<dbReference type="SUPFAM" id="SSF53756">
    <property type="entry name" value="UDP-Glycosyltransferase/glycogen phosphorylase"/>
    <property type="match status" value="1"/>
</dbReference>
<dbReference type="PANTHER" id="PTHR48045">
    <property type="entry name" value="UDP-GLYCOSYLTRANSFERASE 72B1"/>
    <property type="match status" value="1"/>
</dbReference>
<dbReference type="STRING" id="2711.A0A067FC10"/>
<evidence type="ECO:0000313" key="2">
    <source>
        <dbReference type="Proteomes" id="UP000027120"/>
    </source>
</evidence>
<organism evidence="1 2">
    <name type="scientific">Citrus sinensis</name>
    <name type="common">Sweet orange</name>
    <name type="synonym">Citrus aurantium var. sinensis</name>
    <dbReference type="NCBI Taxonomy" id="2711"/>
    <lineage>
        <taxon>Eukaryota</taxon>
        <taxon>Viridiplantae</taxon>
        <taxon>Streptophyta</taxon>
        <taxon>Embryophyta</taxon>
        <taxon>Tracheophyta</taxon>
        <taxon>Spermatophyta</taxon>
        <taxon>Magnoliopsida</taxon>
        <taxon>eudicotyledons</taxon>
        <taxon>Gunneridae</taxon>
        <taxon>Pentapetalae</taxon>
        <taxon>rosids</taxon>
        <taxon>malvids</taxon>
        <taxon>Sapindales</taxon>
        <taxon>Rutaceae</taxon>
        <taxon>Aurantioideae</taxon>
        <taxon>Citrus</taxon>
    </lineage>
</organism>
<protein>
    <submittedName>
        <fullName evidence="1">Uncharacterized protein</fullName>
    </submittedName>
</protein>
<proteinExistence type="predicted"/>
<dbReference type="EMBL" id="KK784905">
    <property type="protein sequence ID" value="KDO64878.1"/>
    <property type="molecule type" value="Genomic_DNA"/>
</dbReference>
<feature type="non-terminal residue" evidence="1">
    <location>
        <position position="1"/>
    </location>
</feature>
<dbReference type="Proteomes" id="UP000027120">
    <property type="component" value="Unassembled WGS sequence"/>
</dbReference>
<sequence>IDHDLPPCTEDTASLPFHVVGKLLEATLSFKPHFKILIVDFIDEQNGHKPLCIITDMFFGWCKEIAQEYASTIQVNQLAYYLRVADGSDSISTVLQKVLPERTNADGILVNTIEELDKIGLEAKLEPAKEHGISAELCKNWLDTKSCISVLYVSFGSQNKIAVSQKMQLAMALDASGKNFIWIVRPPIGFDINSEFKANEWLPRGFEERVK</sequence>
<gene>
    <name evidence="1" type="ORF">CISIN_1g040218mg</name>
</gene>
<keyword evidence="2" id="KW-1185">Reference proteome</keyword>
<name>A0A067FC10_CITSI</name>
<evidence type="ECO:0000313" key="1">
    <source>
        <dbReference type="EMBL" id="KDO64878.1"/>
    </source>
</evidence>
<reference evidence="1 2" key="1">
    <citation type="submission" date="2014-04" db="EMBL/GenBank/DDBJ databases">
        <authorList>
            <consortium name="International Citrus Genome Consortium"/>
            <person name="Gmitter F."/>
            <person name="Chen C."/>
            <person name="Farmerie W."/>
            <person name="Harkins T."/>
            <person name="Desany B."/>
            <person name="Mohiuddin M."/>
            <person name="Kodira C."/>
            <person name="Borodovsky M."/>
            <person name="Lomsadze A."/>
            <person name="Burns P."/>
            <person name="Jenkins J."/>
            <person name="Prochnik S."/>
            <person name="Shu S."/>
            <person name="Chapman J."/>
            <person name="Pitluck S."/>
            <person name="Schmutz J."/>
            <person name="Rokhsar D."/>
        </authorList>
    </citation>
    <scope>NUCLEOTIDE SEQUENCE</scope>
</reference>
<dbReference type="AlphaFoldDB" id="A0A067FC10"/>
<feature type="non-terminal residue" evidence="1">
    <location>
        <position position="211"/>
    </location>
</feature>
<dbReference type="Gene3D" id="3.40.50.2000">
    <property type="entry name" value="Glycogen Phosphorylase B"/>
    <property type="match status" value="3"/>
</dbReference>
<accession>A0A067FC10</accession>